<feature type="transmembrane region" description="Helical" evidence="1">
    <location>
        <begin position="9"/>
        <end position="30"/>
    </location>
</feature>
<evidence type="ECO:0000256" key="1">
    <source>
        <dbReference type="SAM" id="Phobius"/>
    </source>
</evidence>
<gene>
    <name evidence="2" type="ORF">FV139_06695</name>
</gene>
<dbReference type="RefSeq" id="WP_148067475.1">
    <property type="nucleotide sequence ID" value="NZ_VRZA01000002.1"/>
</dbReference>
<keyword evidence="3" id="KW-1185">Reference proteome</keyword>
<sequence length="159" mass="18053">MKKFNLSELAAIAEVVGTVAVIVSLVFVAFQLQRNTNELQAGHSNDLYDSLREIELLMLSSPRLTSAYSKGWNGLRDEMSEDEAAVFQMYLTQVLNVWEQAYSRSVDGSMSAEEYSGWEGTFSEYVQQGMTEEDLEYVRAWFDPEFITLIEAKLKSGQH</sequence>
<keyword evidence="1" id="KW-0472">Membrane</keyword>
<keyword evidence="1" id="KW-0812">Transmembrane</keyword>
<comment type="caution">
    <text evidence="2">The sequence shown here is derived from an EMBL/GenBank/DDBJ whole genome shotgun (WGS) entry which is preliminary data.</text>
</comment>
<accession>A0A5C9A6E1</accession>
<keyword evidence="1" id="KW-1133">Transmembrane helix</keyword>
<dbReference type="EMBL" id="VRZA01000002">
    <property type="protein sequence ID" value="TXS95564.1"/>
    <property type="molecule type" value="Genomic_DNA"/>
</dbReference>
<evidence type="ECO:0000313" key="2">
    <source>
        <dbReference type="EMBL" id="TXS95564.1"/>
    </source>
</evidence>
<dbReference type="AlphaFoldDB" id="A0A5C9A6E1"/>
<evidence type="ECO:0000313" key="3">
    <source>
        <dbReference type="Proteomes" id="UP000321039"/>
    </source>
</evidence>
<protein>
    <submittedName>
        <fullName evidence="2">Uncharacterized protein</fullName>
    </submittedName>
</protein>
<organism evidence="2 3">
    <name type="scientific">Parahaliea maris</name>
    <dbReference type="NCBI Taxonomy" id="2716870"/>
    <lineage>
        <taxon>Bacteria</taxon>
        <taxon>Pseudomonadati</taxon>
        <taxon>Pseudomonadota</taxon>
        <taxon>Gammaproteobacteria</taxon>
        <taxon>Cellvibrionales</taxon>
        <taxon>Halieaceae</taxon>
        <taxon>Parahaliea</taxon>
    </lineage>
</organism>
<dbReference type="Proteomes" id="UP000321039">
    <property type="component" value="Unassembled WGS sequence"/>
</dbReference>
<reference evidence="2 3" key="1">
    <citation type="submission" date="2019-08" db="EMBL/GenBank/DDBJ databases">
        <title>Parahaliea maris sp. nov., isolated from the surface seawater.</title>
        <authorList>
            <person name="Liu Y."/>
        </authorList>
    </citation>
    <scope>NUCLEOTIDE SEQUENCE [LARGE SCALE GENOMIC DNA]</scope>
    <source>
        <strain evidence="2 3">HSLHS9</strain>
    </source>
</reference>
<proteinExistence type="predicted"/>
<name>A0A5C9A6E1_9GAMM</name>